<evidence type="ECO:0000256" key="1">
    <source>
        <dbReference type="SAM" id="Phobius"/>
    </source>
</evidence>
<keyword evidence="1" id="KW-0472">Membrane</keyword>
<comment type="caution">
    <text evidence="2">The sequence shown here is derived from an EMBL/GenBank/DDBJ whole genome shotgun (WGS) entry which is preliminary data.</text>
</comment>
<sequence>MKATTSRAFRQKHINTYSYADFDNFEDYFLYLHLNQDVLRMHFFGSFVSIPLLPWALWMSCYQHQFWPLVLYLGLYYGCGFSSHFLCDGRVSKTTPDYGPSYFYVINLNFRILAGKMKEYERNYFEKYPHTLWVYDKNLEPPAGVIGGGR</sequence>
<evidence type="ECO:0000313" key="3">
    <source>
        <dbReference type="Proteomes" id="UP000231019"/>
    </source>
</evidence>
<dbReference type="EMBL" id="PFFQ01000013">
    <property type="protein sequence ID" value="PIW18230.1"/>
    <property type="molecule type" value="Genomic_DNA"/>
</dbReference>
<keyword evidence="1" id="KW-1133">Transmembrane helix</keyword>
<accession>A0A2M7G818</accession>
<gene>
    <name evidence="2" type="ORF">COW36_05535</name>
</gene>
<dbReference type="AlphaFoldDB" id="A0A2M7G818"/>
<evidence type="ECO:0000313" key="2">
    <source>
        <dbReference type="EMBL" id="PIW18230.1"/>
    </source>
</evidence>
<proteinExistence type="predicted"/>
<feature type="transmembrane region" description="Helical" evidence="1">
    <location>
        <begin position="38"/>
        <end position="57"/>
    </location>
</feature>
<feature type="transmembrane region" description="Helical" evidence="1">
    <location>
        <begin position="69"/>
        <end position="87"/>
    </location>
</feature>
<evidence type="ECO:0008006" key="4">
    <source>
        <dbReference type="Google" id="ProtNLM"/>
    </source>
</evidence>
<keyword evidence="1" id="KW-0812">Transmembrane</keyword>
<dbReference type="Proteomes" id="UP000231019">
    <property type="component" value="Unassembled WGS sequence"/>
</dbReference>
<reference evidence="2 3" key="1">
    <citation type="submission" date="2017-09" db="EMBL/GenBank/DDBJ databases">
        <title>Depth-based differentiation of microbial function through sediment-hosted aquifers and enrichment of novel symbionts in the deep terrestrial subsurface.</title>
        <authorList>
            <person name="Probst A.J."/>
            <person name="Ladd B."/>
            <person name="Jarett J.K."/>
            <person name="Geller-Mcgrath D.E."/>
            <person name="Sieber C.M."/>
            <person name="Emerson J.B."/>
            <person name="Anantharaman K."/>
            <person name="Thomas B.C."/>
            <person name="Malmstrom R."/>
            <person name="Stieglmeier M."/>
            <person name="Klingl A."/>
            <person name="Woyke T."/>
            <person name="Ryan C.M."/>
            <person name="Banfield J.F."/>
        </authorList>
    </citation>
    <scope>NUCLEOTIDE SEQUENCE [LARGE SCALE GENOMIC DNA]</scope>
    <source>
        <strain evidence="2">CG17_big_fil_post_rev_8_21_14_2_50_48_46</strain>
    </source>
</reference>
<name>A0A2M7G818_9BACT</name>
<protein>
    <recommendedName>
        <fullName evidence="4">DUF962 domain-containing protein</fullName>
    </recommendedName>
</protein>
<organism evidence="2 3">
    <name type="scientific">bacterium (Candidatus Blackallbacteria) CG17_big_fil_post_rev_8_21_14_2_50_48_46</name>
    <dbReference type="NCBI Taxonomy" id="2014261"/>
    <lineage>
        <taxon>Bacteria</taxon>
        <taxon>Candidatus Blackallbacteria</taxon>
    </lineage>
</organism>